<feature type="region of interest" description="Disordered" evidence="1">
    <location>
        <begin position="383"/>
        <end position="487"/>
    </location>
</feature>
<reference evidence="3" key="1">
    <citation type="submission" date="2020-07" db="EMBL/GenBank/DDBJ databases">
        <title>Genome sequence and genetic diversity analysis of an under-domesticated orphan crop, white fonio (Digitaria exilis).</title>
        <authorList>
            <person name="Bennetzen J.L."/>
            <person name="Chen S."/>
            <person name="Ma X."/>
            <person name="Wang X."/>
            <person name="Yssel A.E.J."/>
            <person name="Chaluvadi S.R."/>
            <person name="Johnson M."/>
            <person name="Gangashetty P."/>
            <person name="Hamidou F."/>
            <person name="Sanogo M.D."/>
            <person name="Zwaenepoel A."/>
            <person name="Wallace J."/>
            <person name="Van De Peer Y."/>
            <person name="Van Deynze A."/>
        </authorList>
    </citation>
    <scope>NUCLEOTIDE SEQUENCE</scope>
    <source>
        <tissue evidence="3">Leaves</tissue>
    </source>
</reference>
<proteinExistence type="predicted"/>
<evidence type="ECO:0000313" key="4">
    <source>
        <dbReference type="Proteomes" id="UP000636709"/>
    </source>
</evidence>
<protein>
    <recommendedName>
        <fullName evidence="2">FCP1 homology domain-containing protein</fullName>
    </recommendedName>
</protein>
<evidence type="ECO:0000313" key="3">
    <source>
        <dbReference type="EMBL" id="KAF8724381.1"/>
    </source>
</evidence>
<feature type="compositionally biased region" description="Basic residues" evidence="1">
    <location>
        <begin position="7"/>
        <end position="16"/>
    </location>
</feature>
<feature type="region of interest" description="Disordered" evidence="1">
    <location>
        <begin position="253"/>
        <end position="273"/>
    </location>
</feature>
<dbReference type="OrthoDB" id="1711508at2759"/>
<dbReference type="Pfam" id="PF03031">
    <property type="entry name" value="NIF"/>
    <property type="match status" value="1"/>
</dbReference>
<comment type="caution">
    <text evidence="3">The sequence shown here is derived from an EMBL/GenBank/DDBJ whole genome shotgun (WGS) entry which is preliminary data.</text>
</comment>
<feature type="domain" description="FCP1 homology" evidence="2">
    <location>
        <begin position="625"/>
        <end position="797"/>
    </location>
</feature>
<dbReference type="InterPro" id="IPR050365">
    <property type="entry name" value="TIM50"/>
</dbReference>
<evidence type="ECO:0000256" key="1">
    <source>
        <dbReference type="SAM" id="MobiDB-lite"/>
    </source>
</evidence>
<sequence>MNGTPKCKVKKTKKKDKIQEQESPPDLDSMAAADADDQGEEKGRVVDGQEATGAAASGMCMCMHPLALLESLNGAPNRKKNKIKRNNKMQEQHESSPELNSTAAAEAEEQGEAKGKGVEGQEATCAAAPVMCILTGLIFCLVALNETPKCKKKTKKKDKIQEQESPPDLDSMAAAEADEQGEAKGRVVEGQQATAAAASGMCVHASFGLAVMLLQCHMWWQVIPVTSFVECGKSMLIGLIFCFVALNGTPKRKKKKMKNNNKLQEQQESLPELNSMVAAEAEELREAKGRGVEGQEVIDTAAPAPAPGLNGTPRSKRKRKNNRTQEVHESPPEMNSMVVVVADEQGEAKGGGIEEWDTTDAAASDVLIRLNFCFVALNGTPRCTNKKIKKNNKQERQETQPDLDSTAAAEAEEQGEAKGHGMEKQEATHAAASVLERTPKCDEEEANVKDSVMLKEEPTSTVVSASEGIPKRKKRKRKSKIQEQSESKQTLLGIAEGNKIVCTVAENGCTDGVEASGHADVNMDPINREDPSCAQSNANVAGVLINFSENNSLIQESSAGRKRQKKKGKKGRWPCFSSENDGMIGKNSLDSSIHHDLSCICASCLVEARKEKIKNIYSPRGSLVRFRRKKLLILDLNGLLADINQDFRNADKAHGKVRGKLVFRRPYCDDFLRFCFQNFELGIWSSRKRENVTSVVDIVLKRLKHYLLFWRNTIDNKHKPLVLKELKKLWNKEEPTLPWEQGEFSPSNTLLVDDSPYKALCNPPNTGIFPQPYSYRNEKDDCSLGPGGDLRIYLERIAAADDVQNFVRDNPFGQKSITESDPNWNFYVQIVDKVEKQVTDKVEKQVIDKVKKVEKQVITNKMKKKVIDKAKKDVGP</sequence>
<accession>A0A835F0D0</accession>
<name>A0A835F0D0_9POAL</name>
<dbReference type="SMART" id="SM00577">
    <property type="entry name" value="CPDc"/>
    <property type="match status" value="1"/>
</dbReference>
<feature type="compositionally biased region" description="Basic and acidic residues" evidence="1">
    <location>
        <begin position="415"/>
        <end position="427"/>
    </location>
</feature>
<feature type="region of interest" description="Disordered" evidence="1">
    <location>
        <begin position="152"/>
        <end position="187"/>
    </location>
</feature>
<dbReference type="EMBL" id="JACEFO010001663">
    <property type="protein sequence ID" value="KAF8724381.1"/>
    <property type="molecule type" value="Genomic_DNA"/>
</dbReference>
<dbReference type="PANTHER" id="PTHR12210">
    <property type="entry name" value="DULLARD PROTEIN PHOSPHATASE"/>
    <property type="match status" value="1"/>
</dbReference>
<feature type="region of interest" description="Disordered" evidence="1">
    <location>
        <begin position="1"/>
        <end position="47"/>
    </location>
</feature>
<dbReference type="SUPFAM" id="SSF56784">
    <property type="entry name" value="HAD-like"/>
    <property type="match status" value="1"/>
</dbReference>
<gene>
    <name evidence="3" type="ORF">HU200_021414</name>
</gene>
<feature type="region of interest" description="Disordered" evidence="1">
    <location>
        <begin position="86"/>
        <end position="117"/>
    </location>
</feature>
<dbReference type="PROSITE" id="PS50969">
    <property type="entry name" value="FCP1"/>
    <property type="match status" value="1"/>
</dbReference>
<feature type="region of interest" description="Disordered" evidence="1">
    <location>
        <begin position="289"/>
        <end position="333"/>
    </location>
</feature>
<dbReference type="AlphaFoldDB" id="A0A835F0D0"/>
<evidence type="ECO:0000259" key="2">
    <source>
        <dbReference type="PROSITE" id="PS50969"/>
    </source>
</evidence>
<dbReference type="Gene3D" id="3.40.50.1000">
    <property type="entry name" value="HAD superfamily/HAD-like"/>
    <property type="match status" value="1"/>
</dbReference>
<dbReference type="InterPro" id="IPR023214">
    <property type="entry name" value="HAD_sf"/>
</dbReference>
<dbReference type="InterPro" id="IPR004274">
    <property type="entry name" value="FCP1_dom"/>
</dbReference>
<keyword evidence="4" id="KW-1185">Reference proteome</keyword>
<organism evidence="3 4">
    <name type="scientific">Digitaria exilis</name>
    <dbReference type="NCBI Taxonomy" id="1010633"/>
    <lineage>
        <taxon>Eukaryota</taxon>
        <taxon>Viridiplantae</taxon>
        <taxon>Streptophyta</taxon>
        <taxon>Embryophyta</taxon>
        <taxon>Tracheophyta</taxon>
        <taxon>Spermatophyta</taxon>
        <taxon>Magnoliopsida</taxon>
        <taxon>Liliopsida</taxon>
        <taxon>Poales</taxon>
        <taxon>Poaceae</taxon>
        <taxon>PACMAD clade</taxon>
        <taxon>Panicoideae</taxon>
        <taxon>Panicodae</taxon>
        <taxon>Paniceae</taxon>
        <taxon>Anthephorinae</taxon>
        <taxon>Digitaria</taxon>
    </lineage>
</organism>
<feature type="compositionally biased region" description="Basic and acidic residues" evidence="1">
    <location>
        <begin position="437"/>
        <end position="458"/>
    </location>
</feature>
<dbReference type="InterPro" id="IPR036412">
    <property type="entry name" value="HAD-like_sf"/>
</dbReference>
<dbReference type="Proteomes" id="UP000636709">
    <property type="component" value="Unassembled WGS sequence"/>
</dbReference>